<dbReference type="GO" id="GO:0030866">
    <property type="term" value="P:cortical actin cytoskeleton organization"/>
    <property type="evidence" value="ECO:0007669"/>
    <property type="project" value="TreeGrafter"/>
</dbReference>
<dbReference type="HOGENOM" id="CLU_059603_1_0_1"/>
<feature type="transmembrane region" description="Helical" evidence="1">
    <location>
        <begin position="144"/>
        <end position="169"/>
    </location>
</feature>
<dbReference type="AlphaFoldDB" id="G8JR98"/>
<name>G8JR98_ERECY</name>
<evidence type="ECO:0000313" key="2">
    <source>
        <dbReference type="EMBL" id="AET38667.1"/>
    </source>
</evidence>
<feature type="transmembrane region" description="Helical" evidence="1">
    <location>
        <begin position="106"/>
        <end position="132"/>
    </location>
</feature>
<feature type="transmembrane region" description="Helical" evidence="1">
    <location>
        <begin position="189"/>
        <end position="209"/>
    </location>
</feature>
<keyword evidence="1" id="KW-1133">Transmembrane helix</keyword>
<dbReference type="GO" id="GO:0006897">
    <property type="term" value="P:endocytosis"/>
    <property type="evidence" value="ECO:0007669"/>
    <property type="project" value="TreeGrafter"/>
</dbReference>
<proteinExistence type="predicted"/>
<dbReference type="GO" id="GO:0005938">
    <property type="term" value="C:cell cortex"/>
    <property type="evidence" value="ECO:0007669"/>
    <property type="project" value="TreeGrafter"/>
</dbReference>
<dbReference type="GO" id="GO:0031505">
    <property type="term" value="P:fungal-type cell wall organization"/>
    <property type="evidence" value="ECO:0007669"/>
    <property type="project" value="TreeGrafter"/>
</dbReference>
<dbReference type="eggNOG" id="ENOG502RKFF">
    <property type="taxonomic scope" value="Eukaryota"/>
</dbReference>
<dbReference type="Proteomes" id="UP000006790">
    <property type="component" value="Chromosome 3"/>
</dbReference>
<reference evidence="3" key="1">
    <citation type="journal article" date="2012" name="G3 (Bethesda)">
        <title>Pichia sorbitophila, an interspecies yeast hybrid reveals early steps of genome resolution following polyploidization.</title>
        <authorList>
            <person name="Leh Louis V."/>
            <person name="Despons L."/>
            <person name="Friedrich A."/>
            <person name="Martin T."/>
            <person name="Durrens P."/>
            <person name="Casaregola S."/>
            <person name="Neuveglise C."/>
            <person name="Fairhead C."/>
            <person name="Marck C."/>
            <person name="Cruz J.A."/>
            <person name="Straub M.L."/>
            <person name="Kugler V."/>
            <person name="Sacerdot C."/>
            <person name="Uzunov Z."/>
            <person name="Thierry A."/>
            <person name="Weiss S."/>
            <person name="Bleykasten C."/>
            <person name="De Montigny J."/>
            <person name="Jacques N."/>
            <person name="Jung P."/>
            <person name="Lemaire M."/>
            <person name="Mallet S."/>
            <person name="Morel G."/>
            <person name="Richard G.F."/>
            <person name="Sarkar A."/>
            <person name="Savel G."/>
            <person name="Schacherer J."/>
            <person name="Seret M.L."/>
            <person name="Talla E."/>
            <person name="Samson G."/>
            <person name="Jubin C."/>
            <person name="Poulain J."/>
            <person name="Vacherie B."/>
            <person name="Barbe V."/>
            <person name="Pelletier E."/>
            <person name="Sherman D.J."/>
            <person name="Westhof E."/>
            <person name="Weissenbach J."/>
            <person name="Baret P.V."/>
            <person name="Wincker P."/>
            <person name="Gaillardin C."/>
            <person name="Dujon B."/>
            <person name="Souciet J.L."/>
        </authorList>
    </citation>
    <scope>NUCLEOTIDE SEQUENCE [LARGE SCALE GENOMIC DNA]</scope>
    <source>
        <strain evidence="3">CBS 270.75 / DBVPG 7215 / KCTC 17166 / NRRL Y-17582</strain>
    </source>
</reference>
<evidence type="ECO:0008006" key="4">
    <source>
        <dbReference type="Google" id="ProtNLM"/>
    </source>
</evidence>
<sequence length="292" mass="32702">MGVLNISGRLLTVLLLAGNTLLLLLIVLSGGIDNRPINRLYWLEANTTAIDGAPDVSRWTFWGLCSKTDNRNTNCSLSPAYPLSPSENFKMSSGVPSDFTSNMDTYYYLSRFSFCFFWIALSFLGIGFLFYVFTWCSYSFTKVVFTLVLIGCMFDMAAVACQTAVIVMARNAFNEGNMSPKIGAAMMGLAWASVACSIITFFGTGISFIRRAWRAHKEYVEMQNYKEQALRYQNTKETAAMDQPVVYDTNPDLENASAIVGDELHHQPETHQSGVKFFKVRRNKKVADDDSI</sequence>
<dbReference type="GO" id="GO:0045121">
    <property type="term" value="C:membrane raft"/>
    <property type="evidence" value="ECO:0007669"/>
    <property type="project" value="TreeGrafter"/>
</dbReference>
<keyword evidence="1" id="KW-0472">Membrane</keyword>
<organism evidence="2 3">
    <name type="scientific">Eremothecium cymbalariae (strain CBS 270.75 / DBVPG 7215 / KCTC 17166 / NRRL Y-17582)</name>
    <name type="common">Yeast</name>
    <dbReference type="NCBI Taxonomy" id="931890"/>
    <lineage>
        <taxon>Eukaryota</taxon>
        <taxon>Fungi</taxon>
        <taxon>Dikarya</taxon>
        <taxon>Ascomycota</taxon>
        <taxon>Saccharomycotina</taxon>
        <taxon>Saccharomycetes</taxon>
        <taxon>Saccharomycetales</taxon>
        <taxon>Saccharomycetaceae</taxon>
        <taxon>Eremothecium</taxon>
    </lineage>
</organism>
<dbReference type="GO" id="GO:0032185">
    <property type="term" value="P:septin cytoskeleton organization"/>
    <property type="evidence" value="ECO:0007669"/>
    <property type="project" value="TreeGrafter"/>
</dbReference>
<evidence type="ECO:0000313" key="3">
    <source>
        <dbReference type="Proteomes" id="UP000006790"/>
    </source>
</evidence>
<protein>
    <recommendedName>
        <fullName evidence="4">Protein SUR7</fullName>
    </recommendedName>
</protein>
<keyword evidence="1" id="KW-0812">Transmembrane</keyword>
<dbReference type="FunCoup" id="G8JR98">
    <property type="interactions" value="63"/>
</dbReference>
<gene>
    <name evidence="2" type="ordered locus">Ecym_3165</name>
</gene>
<dbReference type="InterPro" id="IPR009571">
    <property type="entry name" value="SUR7/Rim9-like_fungi"/>
</dbReference>
<keyword evidence="3" id="KW-1185">Reference proteome</keyword>
<dbReference type="GeneID" id="11470930"/>
<evidence type="ECO:0000256" key="1">
    <source>
        <dbReference type="SAM" id="Phobius"/>
    </source>
</evidence>
<accession>G8JR98</accession>
<dbReference type="Pfam" id="PF06687">
    <property type="entry name" value="SUR7"/>
    <property type="match status" value="1"/>
</dbReference>
<dbReference type="PANTHER" id="PTHR36414:SF1">
    <property type="entry name" value="PROTEIN SUR7"/>
    <property type="match status" value="1"/>
</dbReference>
<dbReference type="KEGG" id="erc:Ecym_3165"/>
<dbReference type="RefSeq" id="XP_003645484.1">
    <property type="nucleotide sequence ID" value="XM_003645436.1"/>
</dbReference>
<dbReference type="OrthoDB" id="5419460at2759"/>
<dbReference type="Gene3D" id="1.20.140.150">
    <property type="match status" value="1"/>
</dbReference>
<dbReference type="PANTHER" id="PTHR36414">
    <property type="entry name" value="PROTEIN SUR7"/>
    <property type="match status" value="1"/>
</dbReference>
<dbReference type="STRING" id="931890.G8JR98"/>
<dbReference type="EMBL" id="CP002499">
    <property type="protein sequence ID" value="AET38667.1"/>
    <property type="molecule type" value="Genomic_DNA"/>
</dbReference>
<dbReference type="GO" id="GO:0005886">
    <property type="term" value="C:plasma membrane"/>
    <property type="evidence" value="ECO:0007669"/>
    <property type="project" value="InterPro"/>
</dbReference>
<dbReference type="InParanoid" id="G8JR98"/>
<feature type="transmembrane region" description="Helical" evidence="1">
    <location>
        <begin position="12"/>
        <end position="32"/>
    </location>
</feature>
<dbReference type="OMA" id="PLNKFYW"/>